<dbReference type="PANTHER" id="PTHR43174:SF1">
    <property type="entry name" value="UDP-N-ACETYLGLUCOSAMINE 2-EPIMERASE"/>
    <property type="match status" value="1"/>
</dbReference>
<dbReference type="Pfam" id="PF03720">
    <property type="entry name" value="UDPG_MGDP_dh_C"/>
    <property type="match status" value="1"/>
</dbReference>
<dbReference type="PIRSF" id="PIRSF000124">
    <property type="entry name" value="UDPglc_GDPman_dh"/>
    <property type="match status" value="1"/>
</dbReference>
<evidence type="ECO:0000256" key="1">
    <source>
        <dbReference type="ARBA" id="ARBA00023002"/>
    </source>
</evidence>
<name>A0A4Y9LNN6_9BRAD</name>
<dbReference type="InterPro" id="IPR008927">
    <property type="entry name" value="6-PGluconate_DH-like_C_sf"/>
</dbReference>
<keyword evidence="3 6" id="KW-0413">Isomerase</keyword>
<dbReference type="SUPFAM" id="SSF52413">
    <property type="entry name" value="UDP-glucose/GDP-mannose dehydrogenase C-terminal domain"/>
    <property type="match status" value="1"/>
</dbReference>
<evidence type="ECO:0000256" key="4">
    <source>
        <dbReference type="SAM" id="MobiDB-lite"/>
    </source>
</evidence>
<dbReference type="InterPro" id="IPR036291">
    <property type="entry name" value="NAD(P)-bd_dom_sf"/>
</dbReference>
<dbReference type="GO" id="GO:0016628">
    <property type="term" value="F:oxidoreductase activity, acting on the CH-CH group of donors, NAD or NADP as acceptor"/>
    <property type="evidence" value="ECO:0007669"/>
    <property type="project" value="InterPro"/>
</dbReference>
<proteinExistence type="inferred from homology"/>
<evidence type="ECO:0000313" key="7">
    <source>
        <dbReference type="Proteomes" id="UP000297966"/>
    </source>
</evidence>
<dbReference type="SUPFAM" id="SSF51735">
    <property type="entry name" value="NAD(P)-binding Rossmann-fold domains"/>
    <property type="match status" value="1"/>
</dbReference>
<dbReference type="Pfam" id="PF00984">
    <property type="entry name" value="UDPG_MGDP_dh"/>
    <property type="match status" value="1"/>
</dbReference>
<comment type="similarity">
    <text evidence="3">Belongs to the UDP-N-acetylglucosamine 2-epimerase family.</text>
</comment>
<keyword evidence="1" id="KW-0560">Oxidoreductase</keyword>
<dbReference type="Gene3D" id="3.40.50.720">
    <property type="entry name" value="NAD(P)-binding Rossmann-like Domain"/>
    <property type="match status" value="2"/>
</dbReference>
<dbReference type="GO" id="GO:0000271">
    <property type="term" value="P:polysaccharide biosynthetic process"/>
    <property type="evidence" value="ECO:0007669"/>
    <property type="project" value="InterPro"/>
</dbReference>
<sequence>MPSTPIRALARCGPGRLNEIETWQRNISSSSAILGRTSREGVQIKGSGNRFAAHGGKMKIAILVGTRPEIIKMAPVIRECRKRKIDYFIIHSKQHYSEKLDAIFFSELDLPAPKYNLNVGSGGHANQTGRILIELEPILVSEQPSILLVQGDTNTVVAGALAAHKLHIKVGHIEAGLRSFDQTMPEESNRIIADHISDYLFAVTDLQVDQLKREGLPDSKIFKVGNTIVDALLSHRSQAEKTSQILCALNLQKKGYYLLTSHRAANVDDPNALIEIIRLIARIPGKVYWPIHYRTQKVLKEAKIDLPSNLIWTEPVGYSDFVKLLSNCIAVVTDSGGVQEEACILGVPCVTIRDRTERPETVDVGANVLVHRDAGAMLEALNRPIAPWENPFGDGHTAERILDIVTEHEVRPVLQTLDTVCVVGLGYMGLPTSLLLANAGVKVAGVDLNEKKVNEISSGHCPFEEKDIPELLAATLKTGNFKALTKPVAADVFVVAVPTPHESKKCDLSYVISAVNSLLPVLNDGNLLIIESTIKPNTCQDVVLPILKSKNLNVEVAHCPERALPGNTLHEIVHNDRIIGATSPEAAQRAARLYSVFAKGTIHRTNLVTAECAKLMENTFRDVNIALANEFSLIADKFGFSISAAIQLANRHPRVNILQPGIGVGGHCIAIDPWFLTEDVDGDLTLIRTARELNDAMPKHTAERIQNKIAPSVRKIGILGVSYKPDVDDARESPALEIARLLSREYEVRCHDPFVKDRDLKLFPIDKVDGWADVLVILSNHKVYASQRFESPLLSFDKLIDAGAPRWLRAPGLADTDYFPTESRHADHDQYPAAKDVQESS</sequence>
<reference evidence="6 7" key="1">
    <citation type="submission" date="2019-03" db="EMBL/GenBank/DDBJ databases">
        <title>Bradyrhizobium diversity isolated from nodules of Chamaecrista fasciculata.</title>
        <authorList>
            <person name="Klepa M.S."/>
            <person name="Urquiaga M.O."/>
            <person name="Hungria M."/>
            <person name="Delamuta J.R."/>
        </authorList>
    </citation>
    <scope>NUCLEOTIDE SEQUENCE [LARGE SCALE GENOMIC DNA]</scope>
    <source>
        <strain evidence="6 7">CNPSo 3448</strain>
    </source>
</reference>
<dbReference type="GO" id="GO:0016616">
    <property type="term" value="F:oxidoreductase activity, acting on the CH-OH group of donors, NAD or NADP as acceptor"/>
    <property type="evidence" value="ECO:0007669"/>
    <property type="project" value="InterPro"/>
</dbReference>
<dbReference type="InterPro" id="IPR014027">
    <property type="entry name" value="UDP-Glc/GDP-Man_DH_C"/>
</dbReference>
<dbReference type="InterPro" id="IPR028359">
    <property type="entry name" value="UDP_ManNAc/GlcNAc_DH"/>
</dbReference>
<dbReference type="EMBL" id="SPQT01000019">
    <property type="protein sequence ID" value="TFV44267.1"/>
    <property type="molecule type" value="Genomic_DNA"/>
</dbReference>
<dbReference type="EC" id="5.1.3.14" evidence="6"/>
<feature type="region of interest" description="Disordered" evidence="4">
    <location>
        <begin position="822"/>
        <end position="841"/>
    </location>
</feature>
<accession>A0A4Y9LNN6</accession>
<evidence type="ECO:0000256" key="3">
    <source>
        <dbReference type="RuleBase" id="RU003513"/>
    </source>
</evidence>
<evidence type="ECO:0000256" key="2">
    <source>
        <dbReference type="ARBA" id="ARBA00023027"/>
    </source>
</evidence>
<gene>
    <name evidence="6" type="ORF">E4K65_28630</name>
</gene>
<dbReference type="InterPro" id="IPR001732">
    <property type="entry name" value="UDP-Glc/GDP-Man_DH_N"/>
</dbReference>
<dbReference type="SMART" id="SM00984">
    <property type="entry name" value="UDPG_MGDP_dh_C"/>
    <property type="match status" value="1"/>
</dbReference>
<evidence type="ECO:0000313" key="6">
    <source>
        <dbReference type="EMBL" id="TFV44267.1"/>
    </source>
</evidence>
<dbReference type="OrthoDB" id="9803238at2"/>
<dbReference type="InterPro" id="IPR017476">
    <property type="entry name" value="UDP-Glc/GDP-Man"/>
</dbReference>
<feature type="domain" description="UDP-glucose/GDP-mannose dehydrogenase C-terminal" evidence="5">
    <location>
        <begin position="717"/>
        <end position="798"/>
    </location>
</feature>
<dbReference type="Proteomes" id="UP000297966">
    <property type="component" value="Unassembled WGS sequence"/>
</dbReference>
<dbReference type="NCBIfam" id="TIGR00236">
    <property type="entry name" value="wecB"/>
    <property type="match status" value="1"/>
</dbReference>
<dbReference type="SUPFAM" id="SSF53756">
    <property type="entry name" value="UDP-Glycosyltransferase/glycogen phosphorylase"/>
    <property type="match status" value="1"/>
</dbReference>
<dbReference type="CDD" id="cd03786">
    <property type="entry name" value="GTB_UDP-GlcNAc_2-Epimerase"/>
    <property type="match status" value="1"/>
</dbReference>
<dbReference type="InterPro" id="IPR014026">
    <property type="entry name" value="UDP-Glc/GDP-Man_DH_dimer"/>
</dbReference>
<dbReference type="GO" id="GO:0051287">
    <property type="term" value="F:NAD binding"/>
    <property type="evidence" value="ECO:0007669"/>
    <property type="project" value="InterPro"/>
</dbReference>
<dbReference type="PANTHER" id="PTHR43174">
    <property type="entry name" value="UDP-N-ACETYLGLUCOSAMINE 2-EPIMERASE"/>
    <property type="match status" value="1"/>
</dbReference>
<dbReference type="InterPro" id="IPR003331">
    <property type="entry name" value="UDP_GlcNAc_Epimerase_2_dom"/>
</dbReference>
<dbReference type="AlphaFoldDB" id="A0A4Y9LNN6"/>
<dbReference type="InterPro" id="IPR036220">
    <property type="entry name" value="UDP-Glc/GDP-Man_DH_C_sf"/>
</dbReference>
<dbReference type="Pfam" id="PF02350">
    <property type="entry name" value="Epimerase_2"/>
    <property type="match status" value="1"/>
</dbReference>
<keyword evidence="7" id="KW-1185">Reference proteome</keyword>
<dbReference type="NCBIfam" id="TIGR03026">
    <property type="entry name" value="NDP-sugDHase"/>
    <property type="match status" value="1"/>
</dbReference>
<dbReference type="GO" id="GO:0008761">
    <property type="term" value="F:UDP-N-acetylglucosamine 2-epimerase activity"/>
    <property type="evidence" value="ECO:0007669"/>
    <property type="project" value="UniProtKB-EC"/>
</dbReference>
<protein>
    <submittedName>
        <fullName evidence="6">UDP-N-acetylglucosamine 2-epimerase (Non-hydrolyzing)</fullName>
        <ecNumber evidence="6">5.1.3.14</ecNumber>
    </submittedName>
</protein>
<keyword evidence="2" id="KW-0520">NAD</keyword>
<comment type="caution">
    <text evidence="6">The sequence shown here is derived from an EMBL/GenBank/DDBJ whole genome shotgun (WGS) entry which is preliminary data.</text>
</comment>
<evidence type="ECO:0000259" key="5">
    <source>
        <dbReference type="SMART" id="SM00984"/>
    </source>
</evidence>
<dbReference type="Gene3D" id="3.40.50.2000">
    <property type="entry name" value="Glycogen Phosphorylase B"/>
    <property type="match status" value="2"/>
</dbReference>
<dbReference type="SUPFAM" id="SSF48179">
    <property type="entry name" value="6-phosphogluconate dehydrogenase C-terminal domain-like"/>
    <property type="match status" value="1"/>
</dbReference>
<dbReference type="PIRSF" id="PIRSF500136">
    <property type="entry name" value="UDP_ManNAc_DH"/>
    <property type="match status" value="1"/>
</dbReference>
<dbReference type="InterPro" id="IPR029767">
    <property type="entry name" value="WecB-like"/>
</dbReference>
<organism evidence="6 7">
    <name type="scientific">Bradyrhizobium niftali</name>
    <dbReference type="NCBI Taxonomy" id="2560055"/>
    <lineage>
        <taxon>Bacteria</taxon>
        <taxon>Pseudomonadati</taxon>
        <taxon>Pseudomonadota</taxon>
        <taxon>Alphaproteobacteria</taxon>
        <taxon>Hyphomicrobiales</taxon>
        <taxon>Nitrobacteraceae</taxon>
        <taxon>Bradyrhizobium</taxon>
    </lineage>
</organism>
<dbReference type="Pfam" id="PF03721">
    <property type="entry name" value="UDPG_MGDP_dh_N"/>
    <property type="match status" value="1"/>
</dbReference>